<protein>
    <submittedName>
        <fullName evidence="1">Uncharacterized protein</fullName>
    </submittedName>
</protein>
<dbReference type="AlphaFoldDB" id="A0A2L2SWM8"/>
<dbReference type="EMBL" id="LN649230">
    <property type="protein sequence ID" value="CEI62174.1"/>
    <property type="molecule type" value="Genomic_DNA"/>
</dbReference>
<accession>A0A2L2SWM8</accession>
<reference evidence="2" key="1">
    <citation type="submission" date="2014-10" db="EMBL/GenBank/DDBJ databases">
        <authorList>
            <person name="King R."/>
        </authorList>
    </citation>
    <scope>NUCLEOTIDE SEQUENCE [LARGE SCALE GENOMIC DNA]</scope>
    <source>
        <strain evidence="2">A3/5</strain>
    </source>
</reference>
<keyword evidence="2" id="KW-1185">Reference proteome</keyword>
<name>A0A2L2SWM8_9HYPO</name>
<organism evidence="1 2">
    <name type="scientific">Fusarium venenatum</name>
    <dbReference type="NCBI Taxonomy" id="56646"/>
    <lineage>
        <taxon>Eukaryota</taxon>
        <taxon>Fungi</taxon>
        <taxon>Dikarya</taxon>
        <taxon>Ascomycota</taxon>
        <taxon>Pezizomycotina</taxon>
        <taxon>Sordariomycetes</taxon>
        <taxon>Hypocreomycetidae</taxon>
        <taxon>Hypocreales</taxon>
        <taxon>Nectriaceae</taxon>
        <taxon>Fusarium</taxon>
    </lineage>
</organism>
<sequence length="65" mass="7610">MSTYTYIIETSRITHLAKMIEVLEDIYGRGQYGVHWLKPQGCRIKVTTHDPKAPWQRLRAEGMFS</sequence>
<dbReference type="Proteomes" id="UP000245910">
    <property type="component" value="Chromosome II"/>
</dbReference>
<proteinExistence type="predicted"/>
<evidence type="ECO:0000313" key="2">
    <source>
        <dbReference type="Proteomes" id="UP000245910"/>
    </source>
</evidence>
<evidence type="ECO:0000313" key="1">
    <source>
        <dbReference type="EMBL" id="CEI62174.1"/>
    </source>
</evidence>